<dbReference type="SMART" id="SM00020">
    <property type="entry name" value="Tryp_SPc"/>
    <property type="match status" value="1"/>
</dbReference>
<dbReference type="PANTHER" id="PTHR24252">
    <property type="entry name" value="ACROSIN-RELATED"/>
    <property type="match status" value="1"/>
</dbReference>
<evidence type="ECO:0000256" key="1">
    <source>
        <dbReference type="ARBA" id="ARBA00023157"/>
    </source>
</evidence>
<keyword evidence="3" id="KW-0645">Protease</keyword>
<name>A0ABW3XS89_9ACTN</name>
<evidence type="ECO:0000259" key="2">
    <source>
        <dbReference type="PROSITE" id="PS50240"/>
    </source>
</evidence>
<dbReference type="PROSITE" id="PS50240">
    <property type="entry name" value="TRYPSIN_DOM"/>
    <property type="match status" value="1"/>
</dbReference>
<dbReference type="Gene3D" id="2.40.10.10">
    <property type="entry name" value="Trypsin-like serine proteases"/>
    <property type="match status" value="1"/>
</dbReference>
<dbReference type="GO" id="GO:0006508">
    <property type="term" value="P:proteolysis"/>
    <property type="evidence" value="ECO:0007669"/>
    <property type="project" value="UniProtKB-KW"/>
</dbReference>
<dbReference type="CDD" id="cd00190">
    <property type="entry name" value="Tryp_SPc"/>
    <property type="match status" value="1"/>
</dbReference>
<dbReference type="SUPFAM" id="SSF50494">
    <property type="entry name" value="Trypsin-like serine proteases"/>
    <property type="match status" value="1"/>
</dbReference>
<feature type="domain" description="Peptidase S1" evidence="2">
    <location>
        <begin position="29"/>
        <end position="260"/>
    </location>
</feature>
<dbReference type="Pfam" id="PF00089">
    <property type="entry name" value="Trypsin"/>
    <property type="match status" value="1"/>
</dbReference>
<dbReference type="InterPro" id="IPR009003">
    <property type="entry name" value="Peptidase_S1_PA"/>
</dbReference>
<proteinExistence type="predicted"/>
<comment type="caution">
    <text evidence="3">The sequence shown here is derived from an EMBL/GenBank/DDBJ whole genome shotgun (WGS) entry which is preliminary data.</text>
</comment>
<dbReference type="InterPro" id="IPR001314">
    <property type="entry name" value="Peptidase_S1A"/>
</dbReference>
<dbReference type="EMBL" id="JBHTMM010000100">
    <property type="protein sequence ID" value="MFD1312035.1"/>
    <property type="molecule type" value="Genomic_DNA"/>
</dbReference>
<organism evidence="3 4">
    <name type="scientific">Streptomyces kaempferi</name>
    <dbReference type="NCBI Taxonomy" id="333725"/>
    <lineage>
        <taxon>Bacteria</taxon>
        <taxon>Bacillati</taxon>
        <taxon>Actinomycetota</taxon>
        <taxon>Actinomycetes</taxon>
        <taxon>Kitasatosporales</taxon>
        <taxon>Streptomycetaceae</taxon>
        <taxon>Streptomyces</taxon>
    </lineage>
</organism>
<keyword evidence="4" id="KW-1185">Reference proteome</keyword>
<dbReference type="InterPro" id="IPR043504">
    <property type="entry name" value="Peptidase_S1_PA_chymotrypsin"/>
</dbReference>
<dbReference type="RefSeq" id="WP_381241832.1">
    <property type="nucleotide sequence ID" value="NZ_JBHSKH010000103.1"/>
</dbReference>
<dbReference type="PANTHER" id="PTHR24252:SF7">
    <property type="entry name" value="HYALIN"/>
    <property type="match status" value="1"/>
</dbReference>
<dbReference type="Proteomes" id="UP001597058">
    <property type="component" value="Unassembled WGS sequence"/>
</dbReference>
<dbReference type="InterPro" id="IPR018114">
    <property type="entry name" value="TRYPSIN_HIS"/>
</dbReference>
<accession>A0ABW3XS89</accession>
<reference evidence="4" key="1">
    <citation type="journal article" date="2019" name="Int. J. Syst. Evol. Microbiol.">
        <title>The Global Catalogue of Microorganisms (GCM) 10K type strain sequencing project: providing services to taxonomists for standard genome sequencing and annotation.</title>
        <authorList>
            <consortium name="The Broad Institute Genomics Platform"/>
            <consortium name="The Broad Institute Genome Sequencing Center for Infectious Disease"/>
            <person name="Wu L."/>
            <person name="Ma J."/>
        </authorList>
    </citation>
    <scope>NUCLEOTIDE SEQUENCE [LARGE SCALE GENOMIC DNA]</scope>
    <source>
        <strain evidence="4">CGMCC 4.7020</strain>
    </source>
</reference>
<gene>
    <name evidence="3" type="ORF">ACFQ5X_40355</name>
</gene>
<dbReference type="InterPro" id="IPR001254">
    <property type="entry name" value="Trypsin_dom"/>
</dbReference>
<evidence type="ECO:0000313" key="4">
    <source>
        <dbReference type="Proteomes" id="UP001597058"/>
    </source>
</evidence>
<dbReference type="PROSITE" id="PS00134">
    <property type="entry name" value="TRYPSIN_HIS"/>
    <property type="match status" value="1"/>
</dbReference>
<sequence length="271" mass="29493">MTGISRRALTAVLASFALVIGMSAEARGIVNGDRVTSPAKYPWMAQIQILRDGRHQGSCAGTLVSERWVLTAGHCVDSQDIRVVLGSTALWTETDGSLRVVRVVRHPRYAPGGGPLRYDAALLRLDPPVRFGRTVAPLALPASARLTSYPGPLVVAGWGHTREDGPASDTLLETHQTESGRCFRQGLRRKVHLCTLIRGHRAPCYGDSGAPLMHRNARGGFTLVGITSGIVGSHPCGAEGQENYFARVTALVDWIRHWIHHSTEPFARQQR</sequence>
<dbReference type="PRINTS" id="PR00722">
    <property type="entry name" value="CHYMOTRYPSIN"/>
</dbReference>
<protein>
    <submittedName>
        <fullName evidence="3">Serine protease</fullName>
    </submittedName>
</protein>
<evidence type="ECO:0000313" key="3">
    <source>
        <dbReference type="EMBL" id="MFD1312035.1"/>
    </source>
</evidence>
<keyword evidence="1" id="KW-1015">Disulfide bond</keyword>
<keyword evidence="3" id="KW-0378">Hydrolase</keyword>
<dbReference type="GO" id="GO:0008233">
    <property type="term" value="F:peptidase activity"/>
    <property type="evidence" value="ECO:0007669"/>
    <property type="project" value="UniProtKB-KW"/>
</dbReference>